<feature type="non-terminal residue" evidence="2">
    <location>
        <position position="1"/>
    </location>
</feature>
<accession>A0AAN5DCA2</accession>
<dbReference type="Proteomes" id="UP001328107">
    <property type="component" value="Unassembled WGS sequence"/>
</dbReference>
<dbReference type="EMBL" id="BTRK01000006">
    <property type="protein sequence ID" value="GMR60401.1"/>
    <property type="molecule type" value="Genomic_DNA"/>
</dbReference>
<organism evidence="2 3">
    <name type="scientific">Pristionchus mayeri</name>
    <dbReference type="NCBI Taxonomy" id="1317129"/>
    <lineage>
        <taxon>Eukaryota</taxon>
        <taxon>Metazoa</taxon>
        <taxon>Ecdysozoa</taxon>
        <taxon>Nematoda</taxon>
        <taxon>Chromadorea</taxon>
        <taxon>Rhabditida</taxon>
        <taxon>Rhabditina</taxon>
        <taxon>Diplogasteromorpha</taxon>
        <taxon>Diplogasteroidea</taxon>
        <taxon>Neodiplogasteridae</taxon>
        <taxon>Pristionchus</taxon>
    </lineage>
</organism>
<keyword evidence="3" id="KW-1185">Reference proteome</keyword>
<evidence type="ECO:0000313" key="3">
    <source>
        <dbReference type="Proteomes" id="UP001328107"/>
    </source>
</evidence>
<gene>
    <name evidence="2" type="ORF">PMAYCL1PPCAC_30596</name>
</gene>
<reference evidence="3" key="1">
    <citation type="submission" date="2022-10" db="EMBL/GenBank/DDBJ databases">
        <title>Genome assembly of Pristionchus species.</title>
        <authorList>
            <person name="Yoshida K."/>
            <person name="Sommer R.J."/>
        </authorList>
    </citation>
    <scope>NUCLEOTIDE SEQUENCE [LARGE SCALE GENOMIC DNA]</scope>
    <source>
        <strain evidence="3">RS5460</strain>
    </source>
</reference>
<feature type="region of interest" description="Disordered" evidence="1">
    <location>
        <begin position="133"/>
        <end position="166"/>
    </location>
</feature>
<dbReference type="AlphaFoldDB" id="A0AAN5DCA2"/>
<feature type="compositionally biased region" description="Low complexity" evidence="1">
    <location>
        <begin position="137"/>
        <end position="156"/>
    </location>
</feature>
<protein>
    <submittedName>
        <fullName evidence="2">Uncharacterized protein</fullName>
    </submittedName>
</protein>
<evidence type="ECO:0000256" key="1">
    <source>
        <dbReference type="SAM" id="MobiDB-lite"/>
    </source>
</evidence>
<name>A0AAN5DCA2_9BILA</name>
<proteinExistence type="predicted"/>
<evidence type="ECO:0000313" key="2">
    <source>
        <dbReference type="EMBL" id="GMR60401.1"/>
    </source>
</evidence>
<sequence>FHFHNDTRARSIERADLHLYIDKPETNPEERREVSINVFESAERGEKGELLASHRVLTPAHGPSHHRVRLNGQALERIAQSDSTVLIVEAFVDDVNLIILLGDDDAAGHPMSLSLVMSVSRGRSRRSVKMCDRDAPAMRCRPAAPSPPSSTSINSAGTTSFPRSKSRQLAALDTAPLVRPWNARQSTLERFSWMQSDLPPVAAIPWDTRTKM</sequence>
<comment type="caution">
    <text evidence="2">The sequence shown here is derived from an EMBL/GenBank/DDBJ whole genome shotgun (WGS) entry which is preliminary data.</text>
</comment>